<sequence>MKVLITGANGFVGRRLASVLRSEYDQLICCSRSAGSGAEFVTSPALSATADWVPLLTDVDVVIHLAGKAHNLGESRDVALEGFKRTNVEGTLRLAEQALACNVKRFIFISSIGVNGSSTTEAAFNESSPAAPHADYAESKLTAEQKLDALCRGSSMELVIIRPPLVYAGQAPGNFRRLLKIVSSGLPLPFAAINNRRSMIALDNLVDFIRVCVTHPQAANGLFLVSDGVDLSTGEIVRLLAKGMNKKARLIAVPQFLLLAGATLLGRRAIYTQLCCSLVIDSSKAQSTLGWVPVVSPQQALTDSGRDFKAL</sequence>
<comment type="caution">
    <text evidence="1">The sequence shown here is derived from an EMBL/GenBank/DDBJ whole genome shotgun (WGS) entry which is preliminary data.</text>
</comment>
<gene>
    <name evidence="1" type="ORF">ACJEBM_06685</name>
</gene>
<evidence type="ECO:0000313" key="2">
    <source>
        <dbReference type="Proteomes" id="UP001622950"/>
    </source>
</evidence>
<proteinExistence type="predicted"/>
<evidence type="ECO:0000313" key="1">
    <source>
        <dbReference type="EMBL" id="MFK9080360.1"/>
    </source>
</evidence>
<keyword evidence="2" id="KW-1185">Reference proteome</keyword>
<reference evidence="1" key="1">
    <citation type="submission" date="2024-11" db="EMBL/GenBank/DDBJ databases">
        <authorList>
            <person name="Lucas J.A."/>
        </authorList>
    </citation>
    <scope>NUCLEOTIDE SEQUENCE</scope>
    <source>
        <strain evidence="1">Z 8.8</strain>
    </source>
</reference>
<organism evidence="1 2">
    <name type="scientific">Pseudomonas neuropathica</name>
    <dbReference type="NCBI Taxonomy" id="2730425"/>
    <lineage>
        <taxon>Bacteria</taxon>
        <taxon>Pseudomonadati</taxon>
        <taxon>Pseudomonadota</taxon>
        <taxon>Gammaproteobacteria</taxon>
        <taxon>Pseudomonadales</taxon>
        <taxon>Pseudomonadaceae</taxon>
        <taxon>Pseudomonas</taxon>
    </lineage>
</organism>
<dbReference type="Proteomes" id="UP001622950">
    <property type="component" value="Unassembled WGS sequence"/>
</dbReference>
<accession>A0ACC7MVT4</accession>
<dbReference type="EMBL" id="JBJHQE010000007">
    <property type="protein sequence ID" value="MFK9080360.1"/>
    <property type="molecule type" value="Genomic_DNA"/>
</dbReference>
<name>A0ACC7MVT4_9PSED</name>
<protein>
    <submittedName>
        <fullName evidence="1">NAD-dependent epimerase/dehydratase family protein</fullName>
    </submittedName>
</protein>